<dbReference type="AlphaFoldDB" id="A0ABD5WSF4"/>
<dbReference type="RefSeq" id="WP_382210115.1">
    <property type="nucleotide sequence ID" value="NZ_JBHSZH010000005.1"/>
</dbReference>
<dbReference type="PANTHER" id="PTHR41247:SF1">
    <property type="entry name" value="HTH-TYPE TRANSCRIPTIONAL REPRESSOR YCNK"/>
    <property type="match status" value="1"/>
</dbReference>
<dbReference type="PANTHER" id="PTHR41247">
    <property type="entry name" value="HTH-TYPE TRANSCRIPTIONAL REPRESSOR YCNK"/>
    <property type="match status" value="1"/>
</dbReference>
<evidence type="ECO:0000313" key="3">
    <source>
        <dbReference type="Proteomes" id="UP001596407"/>
    </source>
</evidence>
<name>A0ABD5WSF4_9EURY</name>
<evidence type="ECO:0000256" key="1">
    <source>
        <dbReference type="SAM" id="MobiDB-lite"/>
    </source>
</evidence>
<feature type="region of interest" description="Disordered" evidence="1">
    <location>
        <begin position="1"/>
        <end position="25"/>
    </location>
</feature>
<sequence length="138" mass="15046">MVVEKHPGPNGQLFYEGDSPEGHDNPARFDSLKQCFFPYKLEHEQMGWNLDAAYVTDYSSVDYDVSTQGGTTTISSHTAPESFARAKDVQYVVDSEVEGAMGPDFVPFSTQGDAQSFADEYGGEVVSYGDIGEGLLGR</sequence>
<dbReference type="Pfam" id="PF05573">
    <property type="entry name" value="NosL"/>
    <property type="match status" value="1"/>
</dbReference>
<reference evidence="2 3" key="1">
    <citation type="journal article" date="2019" name="Int. J. Syst. Evol. Microbiol.">
        <title>The Global Catalogue of Microorganisms (GCM) 10K type strain sequencing project: providing services to taxonomists for standard genome sequencing and annotation.</title>
        <authorList>
            <consortium name="The Broad Institute Genomics Platform"/>
            <consortium name="The Broad Institute Genome Sequencing Center for Infectious Disease"/>
            <person name="Wu L."/>
            <person name="Ma J."/>
        </authorList>
    </citation>
    <scope>NUCLEOTIDE SEQUENCE [LARGE SCALE GENOMIC DNA]</scope>
    <source>
        <strain evidence="2 3">DT72</strain>
    </source>
</reference>
<gene>
    <name evidence="2" type="ORF">ACFQJ6_17790</name>
</gene>
<comment type="caution">
    <text evidence="2">The sequence shown here is derived from an EMBL/GenBank/DDBJ whole genome shotgun (WGS) entry which is preliminary data.</text>
</comment>
<dbReference type="SUPFAM" id="SSF160387">
    <property type="entry name" value="NosL/MerB-like"/>
    <property type="match status" value="1"/>
</dbReference>
<proteinExistence type="predicted"/>
<accession>A0ABD5WSF4</accession>
<dbReference type="Proteomes" id="UP001596407">
    <property type="component" value="Unassembled WGS sequence"/>
</dbReference>
<evidence type="ECO:0000313" key="2">
    <source>
        <dbReference type="EMBL" id="MFC7081675.1"/>
    </source>
</evidence>
<dbReference type="EMBL" id="JBHSZH010000005">
    <property type="protein sequence ID" value="MFC7081675.1"/>
    <property type="molecule type" value="Genomic_DNA"/>
</dbReference>
<protein>
    <submittedName>
        <fullName evidence="2">Nitrous oxide reductase accessory protein NosL</fullName>
    </submittedName>
</protein>
<organism evidence="2 3">
    <name type="scientific">Halorussus caseinilyticus</name>
    <dbReference type="NCBI Taxonomy" id="3034025"/>
    <lineage>
        <taxon>Archaea</taxon>
        <taxon>Methanobacteriati</taxon>
        <taxon>Methanobacteriota</taxon>
        <taxon>Stenosarchaea group</taxon>
        <taxon>Halobacteria</taxon>
        <taxon>Halobacteriales</taxon>
        <taxon>Haladaptataceae</taxon>
        <taxon>Halorussus</taxon>
    </lineage>
</organism>
<dbReference type="InterPro" id="IPR008719">
    <property type="entry name" value="N2O_reductase_NosL"/>
</dbReference>
<dbReference type="Gene3D" id="3.30.70.2050">
    <property type="match status" value="1"/>
</dbReference>
<keyword evidence="3" id="KW-1185">Reference proteome</keyword>